<feature type="domain" description="Icosahedral viral capsid protein S" evidence="8">
    <location>
        <begin position="43"/>
        <end position="248"/>
    </location>
</feature>
<feature type="compositionally biased region" description="Polar residues" evidence="7">
    <location>
        <begin position="15"/>
        <end position="36"/>
    </location>
</feature>
<dbReference type="InterPro" id="IPR000937">
    <property type="entry name" value="Capsid_prot_S-dom_vir"/>
</dbReference>
<accession>Q8BEQ0</accession>
<feature type="region of interest" description="Disordered" evidence="7">
    <location>
        <begin position="1"/>
        <end position="40"/>
    </location>
</feature>
<protein>
    <recommendedName>
        <fullName evidence="3">Capsid protein</fullName>
    </recommendedName>
</protein>
<dbReference type="EMBL" id="AY376452">
    <property type="protein sequence ID" value="AAR32109.1"/>
    <property type="molecule type" value="Genomic_RNA"/>
</dbReference>
<comment type="subcellular location">
    <subcellularLocation>
        <location evidence="1">Virion</location>
    </subcellularLocation>
</comment>
<dbReference type="PRINTS" id="PR00233">
    <property type="entry name" value="ICOSAHEDRAL"/>
</dbReference>
<keyword evidence="14" id="KW-1185">Reference proteome</keyword>
<dbReference type="EMBL" id="AY376451">
    <property type="protein sequence ID" value="AAR32105.1"/>
    <property type="molecule type" value="Genomic_RNA"/>
</dbReference>
<evidence type="ECO:0000256" key="5">
    <source>
        <dbReference type="ARBA" id="ARBA00022844"/>
    </source>
</evidence>
<evidence type="ECO:0000313" key="11">
    <source>
        <dbReference type="EMBL" id="AAR32109.1"/>
    </source>
</evidence>
<keyword evidence="5" id="KW-0946">Virion</keyword>
<dbReference type="GO" id="GO:0039617">
    <property type="term" value="C:T=3 icosahedral viral capsid"/>
    <property type="evidence" value="ECO:0007669"/>
    <property type="project" value="UniProtKB-KW"/>
</dbReference>
<evidence type="ECO:0000313" key="12">
    <source>
        <dbReference type="EMBL" id="AAR32113.1"/>
    </source>
</evidence>
<reference evidence="10" key="2">
    <citation type="submission" date="2003-08" db="EMBL/GenBank/DDBJ databases">
        <title>Genetic diversity in moderately severe, severe and very severe isolates of Subterranean clover mottle virus in Western Australia shows the ORF1 gene product, P1, could be a pathogenicity determinant.</title>
        <authorList>
            <person name="Fosu-Nyarko J."/>
            <person name="Jones R.A.C."/>
            <person name="Dwyer G.I."/>
            <person name="Jones M.G.K."/>
        </authorList>
    </citation>
    <scope>NUCLEOTIDE SEQUENCE</scope>
    <source>
        <strain evidence="10">AL</strain>
        <strain evidence="11">MB</strain>
        <strain evidence="12">MJ</strain>
        <strain evidence="13">PFL</strain>
    </source>
</reference>
<evidence type="ECO:0000313" key="14">
    <source>
        <dbReference type="Proteomes" id="UP000207726"/>
    </source>
</evidence>
<dbReference type="EMBL" id="AF208001">
    <property type="protein sequence ID" value="AAN51928.1"/>
    <property type="molecule type" value="Genomic_RNA"/>
</dbReference>
<feature type="compositionally biased region" description="Basic residues" evidence="7">
    <location>
        <begin position="1"/>
        <end position="12"/>
    </location>
</feature>
<dbReference type="Gene3D" id="2.60.120.20">
    <property type="match status" value="1"/>
</dbReference>
<evidence type="ECO:0000313" key="10">
    <source>
        <dbReference type="EMBL" id="AAR32105.1"/>
    </source>
</evidence>
<evidence type="ECO:0000256" key="2">
    <source>
        <dbReference type="ARBA" id="ARBA00007446"/>
    </source>
</evidence>
<reference evidence="9 14" key="1">
    <citation type="journal article" date="2003" name="Arch. Virol.">
        <title>The complete nucleotide sequence of Subterranean clover mottle virus.</title>
        <authorList>
            <person name="Dwyer G.I."/>
            <person name="Njeru R."/>
            <person name="Williamson S."/>
            <person name="Fosu-Nyarko J."/>
            <person name="Hopkins R."/>
            <person name="Jones R.A."/>
            <person name="Waterhouse P.M."/>
            <person name="Jones M.G."/>
        </authorList>
    </citation>
    <scope>NUCLEOTIDE SEQUENCE [LARGE SCALE GENOMIC DNA]</scope>
    <source>
        <strain evidence="14">p23</strain>
        <strain evidence="9">P23</strain>
    </source>
</reference>
<dbReference type="SUPFAM" id="SSF88633">
    <property type="entry name" value="Positive stranded ssRNA viruses"/>
    <property type="match status" value="1"/>
</dbReference>
<evidence type="ECO:0000256" key="1">
    <source>
        <dbReference type="ARBA" id="ARBA00004328"/>
    </source>
</evidence>
<dbReference type="GO" id="GO:0005198">
    <property type="term" value="F:structural molecule activity"/>
    <property type="evidence" value="ECO:0007669"/>
    <property type="project" value="InterPro"/>
</dbReference>
<keyword evidence="4 9" id="KW-0167">Capsid protein</keyword>
<sequence length="253" mass="27302">MTGRRVRRSKKKSGQETTTQQNRQRSGGKQSQNQMIQVKRERTPMASTVVIGRSFPAIHSEGTRTRVCHTELIRAVDINTIFTLNFTWCIPSAFPWLSGVAVNWSKWRWVSLRFTYMPAAATTTQGTVALGYLYDALDAVPAALQQMSSLAGFSTGAVWSGSEGSVLLRAANKNGNVPGAVSSQLNIADPSKYYRYENLTNFAAIAEGTKNLYAPARLAVAAANGAADVGGVGTVYATYVVELIDPISSALNS</sequence>
<dbReference type="EMBL" id="AY376454">
    <property type="protein sequence ID" value="AAR32117.1"/>
    <property type="molecule type" value="Genomic_RNA"/>
</dbReference>
<dbReference type="Proteomes" id="UP000207726">
    <property type="component" value="Segment"/>
</dbReference>
<evidence type="ECO:0000256" key="3">
    <source>
        <dbReference type="ARBA" id="ARBA00018091"/>
    </source>
</evidence>
<organism evidence="9 14">
    <name type="scientific">Subterranean clover mottle virus</name>
    <dbReference type="NCBI Taxonomy" id="12472"/>
    <lineage>
        <taxon>Viruses</taxon>
        <taxon>Riboviria</taxon>
        <taxon>Orthornavirae</taxon>
        <taxon>Pisuviricota</taxon>
        <taxon>Pisoniviricetes</taxon>
        <taxon>Sobelivirales</taxon>
        <taxon>Solemoviridae</taxon>
        <taxon>Sobemovirus</taxon>
        <taxon>Sobemovirus SCMOV</taxon>
    </lineage>
</organism>
<evidence type="ECO:0000256" key="6">
    <source>
        <dbReference type="ARBA" id="ARBA00023060"/>
    </source>
</evidence>
<evidence type="ECO:0000256" key="7">
    <source>
        <dbReference type="SAM" id="MobiDB-lite"/>
    </source>
</evidence>
<keyword evidence="6" id="KW-1142">T=3 icosahedral capsid protein</keyword>
<name>Q8BEQ0_9VIRU</name>
<evidence type="ECO:0000313" key="9">
    <source>
        <dbReference type="EMBL" id="AAN51928.1"/>
    </source>
</evidence>
<evidence type="ECO:0000313" key="13">
    <source>
        <dbReference type="EMBL" id="AAR32117.1"/>
    </source>
</evidence>
<proteinExistence type="inferred from homology"/>
<dbReference type="EMBL" id="AY376453">
    <property type="protein sequence ID" value="AAR32113.1"/>
    <property type="molecule type" value="Genomic_RNA"/>
</dbReference>
<dbReference type="InterPro" id="IPR029053">
    <property type="entry name" value="Viral_coat"/>
</dbReference>
<dbReference type="KEGG" id="vg:955783"/>
<dbReference type="Pfam" id="PF00729">
    <property type="entry name" value="Viral_coat"/>
    <property type="match status" value="1"/>
</dbReference>
<dbReference type="RefSeq" id="NP_715629.1">
    <property type="nucleotide sequence ID" value="NC_004346.1"/>
</dbReference>
<evidence type="ECO:0000256" key="4">
    <source>
        <dbReference type="ARBA" id="ARBA00022561"/>
    </source>
</evidence>
<evidence type="ECO:0000259" key="8">
    <source>
        <dbReference type="Pfam" id="PF00729"/>
    </source>
</evidence>
<dbReference type="PROSITE" id="PS00555">
    <property type="entry name" value="ICOSAH_VIR_COAT_S"/>
    <property type="match status" value="1"/>
</dbReference>
<dbReference type="OrthoDB" id="9667at10239"/>
<comment type="similarity">
    <text evidence="2">Belongs to the icosahedral plant coat protein family.</text>
</comment>
<gene>
    <name evidence="10" type="primary">ORF3</name>
</gene>